<name>A0A7C3MCD5_ARCFL</name>
<evidence type="ECO:0000313" key="2">
    <source>
        <dbReference type="EMBL" id="HFW32075.1"/>
    </source>
</evidence>
<organism evidence="2">
    <name type="scientific">Archaeoglobus fulgidus</name>
    <dbReference type="NCBI Taxonomy" id="2234"/>
    <lineage>
        <taxon>Archaea</taxon>
        <taxon>Methanobacteriati</taxon>
        <taxon>Methanobacteriota</taxon>
        <taxon>Archaeoglobi</taxon>
        <taxon>Archaeoglobales</taxon>
        <taxon>Archaeoglobaceae</taxon>
        <taxon>Archaeoglobus</taxon>
    </lineage>
</organism>
<dbReference type="Gene3D" id="3.40.50.10540">
    <property type="entry name" value="Crotonobetainyl-coa:carnitine coa-transferase, domain 1"/>
    <property type="match status" value="1"/>
</dbReference>
<dbReference type="InterPro" id="IPR003673">
    <property type="entry name" value="CoA-Trfase_fam_III"/>
</dbReference>
<accession>A0A7C3MCD5</accession>
<comment type="caution">
    <text evidence="2">The sequence shown here is derived from an EMBL/GenBank/DDBJ whole genome shotgun (WGS) entry which is preliminary data.</text>
</comment>
<dbReference type="EMBL" id="DTLB01000022">
    <property type="protein sequence ID" value="HFW32075.1"/>
    <property type="molecule type" value="Genomic_DNA"/>
</dbReference>
<dbReference type="SUPFAM" id="SSF89796">
    <property type="entry name" value="CoA-transferase family III (CaiB/BaiF)"/>
    <property type="match status" value="1"/>
</dbReference>
<dbReference type="Pfam" id="PF02515">
    <property type="entry name" value="CoA_transf_3"/>
    <property type="match status" value="1"/>
</dbReference>
<dbReference type="GO" id="GO:0008410">
    <property type="term" value="F:CoA-transferase activity"/>
    <property type="evidence" value="ECO:0007669"/>
    <property type="project" value="TreeGrafter"/>
</dbReference>
<keyword evidence="1 2" id="KW-0808">Transferase</keyword>
<dbReference type="InterPro" id="IPR050483">
    <property type="entry name" value="CoA-transferase_III_domain"/>
</dbReference>
<dbReference type="AlphaFoldDB" id="A0A7C3MCD5"/>
<dbReference type="PANTHER" id="PTHR48207:SF3">
    <property type="entry name" value="SUCCINATE--HYDROXYMETHYLGLUTARATE COA-TRANSFERASE"/>
    <property type="match status" value="1"/>
</dbReference>
<proteinExistence type="predicted"/>
<gene>
    <name evidence="2" type="ORF">ENW66_03860</name>
</gene>
<dbReference type="Gene3D" id="3.30.1540.10">
    <property type="entry name" value="formyl-coa transferase, domain 3"/>
    <property type="match status" value="1"/>
</dbReference>
<sequence>MRDIYKEIFNPEIIFEKPEALENVRVLELSNVVLGPAASDFLAEFGAEVIKVELPFIGDVMRSVTPGFFLYNNLSPGFEEQNHNKYHVAIDLRKPKGRELIYRLAKKCDVVIENFRPGTTDKWGIGYRQLSKIKPEIIYLALSGFGQWGKNALRVSYDAVAQAESGLMYLTGFPERDPIKCGVWILDFSTSITGAIAVLAALLYRSKTGKGQFIDIAQVETAIRWMDWTWVYVGLTGKNRGRCGNRDFAIVPSNVYRCKDGFVALVAFKEDEFLGLCNAMGREDLKIYLDPLERLKPENADLIDKVIADWVSKLTINELERLADEYGFVTSKVLTPEDVYMSEHFRERKTVWIFEDHLYGELAEVQGVKLSETPGRIKWVARPVGFDNDFVFVKLLGLSKEEIAELEKEGVIGKWGDAKGTQPPDDWDGKKGLFF</sequence>
<reference evidence="2" key="1">
    <citation type="journal article" date="2020" name="mSystems">
        <title>Genome- and Community-Level Interaction Insights into Carbon Utilization and Element Cycling Functions of Hydrothermarchaeota in Hydrothermal Sediment.</title>
        <authorList>
            <person name="Zhou Z."/>
            <person name="Liu Y."/>
            <person name="Xu W."/>
            <person name="Pan J."/>
            <person name="Luo Z.H."/>
            <person name="Li M."/>
        </authorList>
    </citation>
    <scope>NUCLEOTIDE SEQUENCE [LARGE SCALE GENOMIC DNA]</scope>
    <source>
        <strain evidence="2">SpSt-87</strain>
    </source>
</reference>
<evidence type="ECO:0000256" key="1">
    <source>
        <dbReference type="ARBA" id="ARBA00022679"/>
    </source>
</evidence>
<dbReference type="PANTHER" id="PTHR48207">
    <property type="entry name" value="SUCCINATE--HYDROXYMETHYLGLUTARATE COA-TRANSFERASE"/>
    <property type="match status" value="1"/>
</dbReference>
<dbReference type="InterPro" id="IPR044855">
    <property type="entry name" value="CoA-Trfase_III_dom3_sf"/>
</dbReference>
<protein>
    <submittedName>
        <fullName evidence="2">CoA transferase</fullName>
    </submittedName>
</protein>
<dbReference type="InterPro" id="IPR023606">
    <property type="entry name" value="CoA-Trfase_III_dom_1_sf"/>
</dbReference>